<dbReference type="PANTHER" id="PTHR10241">
    <property type="entry name" value="LETHAL 2 GIANT LARVAE PROTEIN"/>
    <property type="match status" value="1"/>
</dbReference>
<feature type="repeat" description="WD" evidence="3">
    <location>
        <begin position="242"/>
        <end position="262"/>
    </location>
</feature>
<accession>A0A2P8A0W8</accession>
<evidence type="ECO:0000256" key="1">
    <source>
        <dbReference type="ARBA" id="ARBA00008070"/>
    </source>
</evidence>
<dbReference type="Gene3D" id="2.130.10.10">
    <property type="entry name" value="YVTN repeat-like/Quinoprotein amine dehydrogenase"/>
    <property type="match status" value="2"/>
</dbReference>
<dbReference type="GO" id="GO:0005737">
    <property type="term" value="C:cytoplasm"/>
    <property type="evidence" value="ECO:0007669"/>
    <property type="project" value="TreeGrafter"/>
</dbReference>
<gene>
    <name evidence="5" type="ORF">B9Z65_7892</name>
</gene>
<protein>
    <submittedName>
        <fullName evidence="5">Lethal(2) giant larvae SRO7</fullName>
    </submittedName>
</protein>
<evidence type="ECO:0000256" key="3">
    <source>
        <dbReference type="PROSITE-ProRule" id="PRU00221"/>
    </source>
</evidence>
<proteinExistence type="inferred from homology"/>
<keyword evidence="6" id="KW-1185">Reference proteome</keyword>
<comment type="caution">
    <text evidence="5">The sequence shown here is derived from an EMBL/GenBank/DDBJ whole genome shotgun (WGS) entry which is preliminary data.</text>
</comment>
<dbReference type="GO" id="GO:0005886">
    <property type="term" value="C:plasma membrane"/>
    <property type="evidence" value="ECO:0007669"/>
    <property type="project" value="TreeGrafter"/>
</dbReference>
<keyword evidence="2" id="KW-0268">Exocytosis</keyword>
<keyword evidence="3" id="KW-0853">WD repeat</keyword>
<dbReference type="Pfam" id="PF08596">
    <property type="entry name" value="Lgl_C"/>
    <property type="match status" value="1"/>
</dbReference>
<evidence type="ECO:0000313" key="5">
    <source>
        <dbReference type="EMBL" id="PSK54086.1"/>
    </source>
</evidence>
<dbReference type="GO" id="GO:0045159">
    <property type="term" value="F:myosin II binding"/>
    <property type="evidence" value="ECO:0007669"/>
    <property type="project" value="TreeGrafter"/>
</dbReference>
<dbReference type="GO" id="GO:0019905">
    <property type="term" value="F:syntaxin binding"/>
    <property type="evidence" value="ECO:0007669"/>
    <property type="project" value="TreeGrafter"/>
</dbReference>
<dbReference type="SUPFAM" id="SSF69322">
    <property type="entry name" value="Tricorn protease domain 2"/>
    <property type="match status" value="1"/>
</dbReference>
<reference evidence="5 6" key="1">
    <citation type="submission" date="2017-05" db="EMBL/GenBank/DDBJ databases">
        <title>Draft genome sequence of Elsinoe australis.</title>
        <authorList>
            <person name="Cheng Q."/>
        </authorList>
    </citation>
    <scope>NUCLEOTIDE SEQUENCE [LARGE SCALE GENOMIC DNA]</scope>
    <source>
        <strain evidence="5 6">NL1</strain>
    </source>
</reference>
<dbReference type="InterPro" id="IPR001680">
    <property type="entry name" value="WD40_rpt"/>
</dbReference>
<dbReference type="FunFam" id="2.130.10.10:FF:000848">
    <property type="entry name" value="SNARE-dependent exocytosis protein (Sro7), putative"/>
    <property type="match status" value="1"/>
</dbReference>
<dbReference type="AlphaFoldDB" id="A0A2P8A0W8"/>
<evidence type="ECO:0000256" key="2">
    <source>
        <dbReference type="ARBA" id="ARBA00022483"/>
    </source>
</evidence>
<comment type="similarity">
    <text evidence="1">Belongs to the WD repeat L(2)GL family.</text>
</comment>
<sequence>MTHLLRGKQAGIQNDLSAGITSTIFAVDDLARFGVNSQICALAYDPVQSLLAVGTKDSKFGPGQIYVFGGDRIDVTFQLPSRASATTLHFVADKLVCLDSKHELSLFSLDLKRMIASHSPPGFASALATDPTLDYALIGMQTGDILCYDMDREGVAPLRIPNLWAEYQPKARVSPIVSLQFHPRDIGTLLIGYTHGAAIYSFKLNKAVKHFAYEVPPGAPGGDANPATINTVRRPRLTHATFHPTGTFILTAHEDGTLVFWDPTVGKDARIIQARTLADTNVNKPGSSSGGFSDPGPKEPITRIAWCANQDPDDTAILLAGGTQVDLPTKGLTLFELGRTPVWNTSGWDALSGHLENPKRQRILPTPPNAHVIDYCLIPRSSPHFAGSQDPIAILSLTSSGEVLSLSFPSGIPISPTNQLPVSMHFVHPFVNYVNVAAGDRTRWLGMTERRSHGPQFLKGGLEGNHPLKRYENRNIIQTAHADGTVRLWDAGHGDEIENDKVIQVDVNRALGRFDNVDVCKTSFSGASGELVAGTRAGEIAVFRWGHNRNHGKEPPASKGPDRPGALVNPVERCDPSLTEGLMPFTLLNANNGPITAVKMSDVGFVAAATEGGNLVVIDLRGPAIIYQENISSVAGAGAKTSGFRMRSGSTQGSVRPDFAVTLEFSVMTLDSENYSSIALHAGTHQGQVMTFKVIPDPSGRYTVQYAGSNQLEGRVIHLAPVAVDTGKAAHASQHAVGNLRNGDKVEGALIAVTPSEVRIFRPATQKGAHKSFDNVFCDAAAVARFQDQGYALIGLFGDGSTKAFSIPALRELAAARLDHIFDVRRFADANITPSGDIISWIGPSELGLATVFGTGQPLPRSNDKLFNPAAIIPPRPTISNFQWVSGTQYVTPADMDLLIGGPDRPPSKRQLAQDRADAQHAALAKRGQTPAAGAAAAAAQGQDEGYWAYMQRQMEERTKNINLMGEGMNNLQESSQAWADDVGKFVNRQKRNMIFGAAKGKFGL</sequence>
<dbReference type="GO" id="GO:0006893">
    <property type="term" value="P:Golgi to plasma membrane transport"/>
    <property type="evidence" value="ECO:0007669"/>
    <property type="project" value="TreeGrafter"/>
</dbReference>
<dbReference type="PANTHER" id="PTHR10241:SF25">
    <property type="entry name" value="TOMOSYN, ISOFORM C"/>
    <property type="match status" value="1"/>
</dbReference>
<dbReference type="InterPro" id="IPR036322">
    <property type="entry name" value="WD40_repeat_dom_sf"/>
</dbReference>
<evidence type="ECO:0000313" key="6">
    <source>
        <dbReference type="Proteomes" id="UP000243723"/>
    </source>
</evidence>
<dbReference type="InterPro" id="IPR013905">
    <property type="entry name" value="Lgl_C_dom"/>
</dbReference>
<dbReference type="Pfam" id="PF00400">
    <property type="entry name" value="WD40"/>
    <property type="match status" value="1"/>
</dbReference>
<dbReference type="GO" id="GO:0005096">
    <property type="term" value="F:GTPase activator activity"/>
    <property type="evidence" value="ECO:0007669"/>
    <property type="project" value="TreeGrafter"/>
</dbReference>
<dbReference type="OrthoDB" id="19944at2759"/>
<feature type="domain" description="Lethal giant larvae (Lgl)-like C-terminal" evidence="4">
    <location>
        <begin position="516"/>
        <end position="909"/>
    </location>
</feature>
<dbReference type="EMBL" id="NHZQ01000087">
    <property type="protein sequence ID" value="PSK54086.1"/>
    <property type="molecule type" value="Genomic_DNA"/>
</dbReference>
<dbReference type="PROSITE" id="PS50082">
    <property type="entry name" value="WD_REPEATS_2"/>
    <property type="match status" value="1"/>
</dbReference>
<organism evidence="5 6">
    <name type="scientific">Elsinoe australis</name>
    <dbReference type="NCBI Taxonomy" id="40998"/>
    <lineage>
        <taxon>Eukaryota</taxon>
        <taxon>Fungi</taxon>
        <taxon>Dikarya</taxon>
        <taxon>Ascomycota</taxon>
        <taxon>Pezizomycotina</taxon>
        <taxon>Dothideomycetes</taxon>
        <taxon>Dothideomycetidae</taxon>
        <taxon>Myriangiales</taxon>
        <taxon>Elsinoaceae</taxon>
        <taxon>Elsinoe</taxon>
    </lineage>
</organism>
<dbReference type="SUPFAM" id="SSF50978">
    <property type="entry name" value="WD40 repeat-like"/>
    <property type="match status" value="1"/>
</dbReference>
<name>A0A2P8A0W8_9PEZI</name>
<dbReference type="GO" id="GO:0006887">
    <property type="term" value="P:exocytosis"/>
    <property type="evidence" value="ECO:0007669"/>
    <property type="project" value="UniProtKB-KW"/>
</dbReference>
<dbReference type="STRING" id="40998.A0A2P8A0W8"/>
<dbReference type="Proteomes" id="UP000243723">
    <property type="component" value="Unassembled WGS sequence"/>
</dbReference>
<evidence type="ECO:0000259" key="4">
    <source>
        <dbReference type="Pfam" id="PF08596"/>
    </source>
</evidence>
<dbReference type="SMART" id="SM00320">
    <property type="entry name" value="WD40"/>
    <property type="match status" value="3"/>
</dbReference>
<dbReference type="InterPro" id="IPR015943">
    <property type="entry name" value="WD40/YVTN_repeat-like_dom_sf"/>
</dbReference>